<reference evidence="1" key="1">
    <citation type="journal article" date="2023" name="G3 (Bethesda)">
        <title>A reference genome for the long-term kleptoplast-retaining sea slug Elysia crispata morphotype clarki.</title>
        <authorList>
            <person name="Eastman K.E."/>
            <person name="Pendleton A.L."/>
            <person name="Shaikh M.A."/>
            <person name="Suttiyut T."/>
            <person name="Ogas R."/>
            <person name="Tomko P."/>
            <person name="Gavelis G."/>
            <person name="Widhalm J.R."/>
            <person name="Wisecaver J.H."/>
        </authorList>
    </citation>
    <scope>NUCLEOTIDE SEQUENCE</scope>
    <source>
        <strain evidence="1">ECLA1</strain>
    </source>
</reference>
<dbReference type="AlphaFoldDB" id="A0AAE0ZQK8"/>
<gene>
    <name evidence="1" type="ORF">RRG08_011769</name>
</gene>
<name>A0AAE0ZQK8_9GAST</name>
<evidence type="ECO:0000313" key="1">
    <source>
        <dbReference type="EMBL" id="KAK3773769.1"/>
    </source>
</evidence>
<protein>
    <submittedName>
        <fullName evidence="1">Uncharacterized protein</fullName>
    </submittedName>
</protein>
<dbReference type="Proteomes" id="UP001283361">
    <property type="component" value="Unassembled WGS sequence"/>
</dbReference>
<keyword evidence="2" id="KW-1185">Reference proteome</keyword>
<comment type="caution">
    <text evidence="1">The sequence shown here is derived from an EMBL/GenBank/DDBJ whole genome shotgun (WGS) entry which is preliminary data.</text>
</comment>
<accession>A0AAE0ZQK8</accession>
<organism evidence="1 2">
    <name type="scientific">Elysia crispata</name>
    <name type="common">lettuce slug</name>
    <dbReference type="NCBI Taxonomy" id="231223"/>
    <lineage>
        <taxon>Eukaryota</taxon>
        <taxon>Metazoa</taxon>
        <taxon>Spiralia</taxon>
        <taxon>Lophotrochozoa</taxon>
        <taxon>Mollusca</taxon>
        <taxon>Gastropoda</taxon>
        <taxon>Heterobranchia</taxon>
        <taxon>Euthyneura</taxon>
        <taxon>Panpulmonata</taxon>
        <taxon>Sacoglossa</taxon>
        <taxon>Placobranchoidea</taxon>
        <taxon>Plakobranchidae</taxon>
        <taxon>Elysia</taxon>
    </lineage>
</organism>
<evidence type="ECO:0000313" key="2">
    <source>
        <dbReference type="Proteomes" id="UP001283361"/>
    </source>
</evidence>
<sequence length="82" mass="8892">MSPPSGLPHLSPGTAHLGISDESWLAISCSLFSPSAAPSFPRVHHLKPVVFSPLIPDRQTKQRFPRCLCDRGSSPATQIFNI</sequence>
<dbReference type="EMBL" id="JAWDGP010003510">
    <property type="protein sequence ID" value="KAK3773769.1"/>
    <property type="molecule type" value="Genomic_DNA"/>
</dbReference>
<proteinExistence type="predicted"/>